<evidence type="ECO:0000256" key="1">
    <source>
        <dbReference type="SAM" id="Phobius"/>
    </source>
</evidence>
<feature type="transmembrane region" description="Helical" evidence="1">
    <location>
        <begin position="188"/>
        <end position="216"/>
    </location>
</feature>
<evidence type="ECO:0000313" key="2">
    <source>
        <dbReference type="EMBL" id="UYM18696.1"/>
    </source>
</evidence>
<dbReference type="EMBL" id="CP103300">
    <property type="protein sequence ID" value="UYM18696.1"/>
    <property type="molecule type" value="Genomic_DNA"/>
</dbReference>
<evidence type="ECO:0000313" key="3">
    <source>
        <dbReference type="Proteomes" id="UP001163255"/>
    </source>
</evidence>
<reference evidence="2" key="1">
    <citation type="submission" date="2022-10" db="EMBL/GenBank/DDBJ databases">
        <title>Completed Genome Sequence of two octocoral isolated bacterium, Endozoicomonas euniceicola EF212T and Endozoicomonas gorgoniicola PS125T.</title>
        <authorList>
            <person name="Chiou Y.-J."/>
            <person name="Chen Y.-H."/>
        </authorList>
    </citation>
    <scope>NUCLEOTIDE SEQUENCE</scope>
    <source>
        <strain evidence="2">EF212</strain>
    </source>
</reference>
<protein>
    <submittedName>
        <fullName evidence="2">Uncharacterized protein</fullName>
    </submittedName>
</protein>
<accession>A0ABY6H0W1</accession>
<sequence length="238" mass="25293">MFVIRAFFTANQLVFRLFLYICTLLFFSPLIQADSRAKTTALSLINKTYLNQTPQLSYKISSTSKGITATPVLKGMSPVSISPSSGINHSIQINGEEHFVTASPTTEGKGLIVQTQASNGSSAHLLKVYPVQPSGQNHSFYVKDESSGATFLAITNATGSEISLQQTGNKTTKDDCDDSYKNNRGECFSLPVGVIIGIIASVATVVGIITCVLCYFCCRGSGGGTFIPSLAFFESGGG</sequence>
<keyword evidence="3" id="KW-1185">Reference proteome</keyword>
<dbReference type="RefSeq" id="WP_262601448.1">
    <property type="nucleotide sequence ID" value="NZ_CP103300.1"/>
</dbReference>
<proteinExistence type="predicted"/>
<keyword evidence="1" id="KW-1133">Transmembrane helix</keyword>
<keyword evidence="1" id="KW-0812">Transmembrane</keyword>
<gene>
    <name evidence="2" type="ORF">NX720_12580</name>
</gene>
<name>A0ABY6H0W1_9GAMM</name>
<dbReference type="Proteomes" id="UP001163255">
    <property type="component" value="Chromosome"/>
</dbReference>
<keyword evidence="1" id="KW-0472">Membrane</keyword>
<organism evidence="2 3">
    <name type="scientific">Endozoicomonas euniceicola</name>
    <dbReference type="NCBI Taxonomy" id="1234143"/>
    <lineage>
        <taxon>Bacteria</taxon>
        <taxon>Pseudomonadati</taxon>
        <taxon>Pseudomonadota</taxon>
        <taxon>Gammaproteobacteria</taxon>
        <taxon>Oceanospirillales</taxon>
        <taxon>Endozoicomonadaceae</taxon>
        <taxon>Endozoicomonas</taxon>
    </lineage>
</organism>